<dbReference type="PROSITE" id="PS00136">
    <property type="entry name" value="SUBTILASE_ASP"/>
    <property type="match status" value="1"/>
</dbReference>
<dbReference type="InterPro" id="IPR023827">
    <property type="entry name" value="Peptidase_S8_Asp-AS"/>
</dbReference>
<evidence type="ECO:0000256" key="3">
    <source>
        <dbReference type="ARBA" id="ARBA00022801"/>
    </source>
</evidence>
<evidence type="ECO:0000256" key="1">
    <source>
        <dbReference type="ARBA" id="ARBA00011073"/>
    </source>
</evidence>
<dbReference type="InterPro" id="IPR034045">
    <property type="entry name" value="Pep_S8_CspA-like"/>
</dbReference>
<reference evidence="7 8" key="1">
    <citation type="submission" date="2019-03" db="EMBL/GenBank/DDBJ databases">
        <title>Genomic Encyclopedia of Type Strains, Phase IV (KMG-IV): sequencing the most valuable type-strain genomes for metagenomic binning, comparative biology and taxonomic classification.</title>
        <authorList>
            <person name="Goeker M."/>
        </authorList>
    </citation>
    <scope>NUCLEOTIDE SEQUENCE [LARGE SCALE GENOMIC DNA]</scope>
    <source>
        <strain evidence="7 8">DSM 24176</strain>
    </source>
</reference>
<dbReference type="InterPro" id="IPR000209">
    <property type="entry name" value="Peptidase_S8/S53_dom"/>
</dbReference>
<accession>A0A4R1N737</accession>
<evidence type="ECO:0000256" key="4">
    <source>
        <dbReference type="ARBA" id="ARBA00022825"/>
    </source>
</evidence>
<evidence type="ECO:0000313" key="8">
    <source>
        <dbReference type="Proteomes" id="UP000294545"/>
    </source>
</evidence>
<proteinExistence type="inferred from homology"/>
<dbReference type="PROSITE" id="PS51892">
    <property type="entry name" value="SUBTILASE"/>
    <property type="match status" value="1"/>
</dbReference>
<evidence type="ECO:0000313" key="7">
    <source>
        <dbReference type="EMBL" id="TCK98463.1"/>
    </source>
</evidence>
<organism evidence="7 8">
    <name type="scientific">Natranaerovirga hydrolytica</name>
    <dbReference type="NCBI Taxonomy" id="680378"/>
    <lineage>
        <taxon>Bacteria</taxon>
        <taxon>Bacillati</taxon>
        <taxon>Bacillota</taxon>
        <taxon>Clostridia</taxon>
        <taxon>Lachnospirales</taxon>
        <taxon>Natranaerovirgaceae</taxon>
        <taxon>Natranaerovirga</taxon>
    </lineage>
</organism>
<keyword evidence="4" id="KW-0720">Serine protease</keyword>
<comment type="similarity">
    <text evidence="1 5">Belongs to the peptidase S8 family.</text>
</comment>
<dbReference type="PANTHER" id="PTHR43806">
    <property type="entry name" value="PEPTIDASE S8"/>
    <property type="match status" value="1"/>
</dbReference>
<dbReference type="PRINTS" id="PR00723">
    <property type="entry name" value="SUBTILISIN"/>
</dbReference>
<comment type="caution">
    <text evidence="5">Lacks conserved residue(s) required for the propagation of feature annotation.</text>
</comment>
<protein>
    <submittedName>
        <fullName evidence="7">Subtilase family protein</fullName>
    </submittedName>
</protein>
<dbReference type="InterPro" id="IPR015500">
    <property type="entry name" value="Peptidase_S8_subtilisin-rel"/>
</dbReference>
<dbReference type="AlphaFoldDB" id="A0A4R1N737"/>
<dbReference type="InterPro" id="IPR036852">
    <property type="entry name" value="Peptidase_S8/S53_dom_sf"/>
</dbReference>
<comment type="caution">
    <text evidence="7">The sequence shown here is derived from an EMBL/GenBank/DDBJ whole genome shotgun (WGS) entry which is preliminary data.</text>
</comment>
<evidence type="ECO:0000256" key="2">
    <source>
        <dbReference type="ARBA" id="ARBA00022670"/>
    </source>
</evidence>
<evidence type="ECO:0000256" key="5">
    <source>
        <dbReference type="PROSITE-ProRule" id="PRU01240"/>
    </source>
</evidence>
<gene>
    <name evidence="7" type="ORF">EDC19_0885</name>
</gene>
<dbReference type="Proteomes" id="UP000294545">
    <property type="component" value="Unassembled WGS sequence"/>
</dbReference>
<dbReference type="EMBL" id="SMGQ01000011">
    <property type="protein sequence ID" value="TCK98463.1"/>
    <property type="molecule type" value="Genomic_DNA"/>
</dbReference>
<dbReference type="GO" id="GO:0006508">
    <property type="term" value="P:proteolysis"/>
    <property type="evidence" value="ECO:0007669"/>
    <property type="project" value="UniProtKB-KW"/>
</dbReference>
<sequence length="418" mass="46626">MKGVNIMAENAINCKEIILSNAYIDLIVAYEGDLGGAISAYNPLCYQIINDRYAVFHLERTDGIELELVEFPMQPRLLGPYGINSLDESGILPLHTHPYLPLTGQDIIIGIVDSGIDYTHPVFLYEDNTTKILSIWDQTIQEGQPPSNFQYGTEYTREVINEALNQEDPFEIVPSIDETGHGTFNAGVAAGRFIAEEQFIGAAPDAEIIMVKLKPGKEYLRDIYLVDEEAIVYQDNDIMLGINYLMEQAVFYDKPLVILVGLGNNQGSHDGTSVLEEYLNGIALTTGYSVVIAAGNESDLGHHYLGLFPEGEIYQDVEINIAPNERGINGQIWVQSPDVYSIGIISPTGEAVSRVSPRIRVTEEFEFILERSELYIEYQLIEEKSGDQLILIRIKDPTAGIWTVRVYGDIVVSGRYNF</sequence>
<feature type="domain" description="Peptidase S8/S53" evidence="6">
    <location>
        <begin position="104"/>
        <end position="298"/>
    </location>
</feature>
<dbReference type="InterPro" id="IPR050131">
    <property type="entry name" value="Peptidase_S8_subtilisin-like"/>
</dbReference>
<dbReference type="CDD" id="cd07478">
    <property type="entry name" value="Peptidases_S8_CspA-like"/>
    <property type="match status" value="1"/>
</dbReference>
<evidence type="ECO:0000259" key="6">
    <source>
        <dbReference type="Pfam" id="PF00082"/>
    </source>
</evidence>
<keyword evidence="3" id="KW-0378">Hydrolase</keyword>
<keyword evidence="8" id="KW-1185">Reference proteome</keyword>
<dbReference type="Gene3D" id="2.60.120.1290">
    <property type="match status" value="1"/>
</dbReference>
<dbReference type="PANTHER" id="PTHR43806:SF11">
    <property type="entry name" value="CEREVISIN-RELATED"/>
    <property type="match status" value="1"/>
</dbReference>
<dbReference type="Gene3D" id="3.40.50.200">
    <property type="entry name" value="Peptidase S8/S53 domain"/>
    <property type="match status" value="1"/>
</dbReference>
<dbReference type="Pfam" id="PF00082">
    <property type="entry name" value="Peptidase_S8"/>
    <property type="match status" value="1"/>
</dbReference>
<keyword evidence="2" id="KW-0645">Protease</keyword>
<dbReference type="OrthoDB" id="9762689at2"/>
<name>A0A4R1N737_9FIRM</name>
<dbReference type="GO" id="GO:0004252">
    <property type="term" value="F:serine-type endopeptidase activity"/>
    <property type="evidence" value="ECO:0007669"/>
    <property type="project" value="InterPro"/>
</dbReference>
<dbReference type="SUPFAM" id="SSF52743">
    <property type="entry name" value="Subtilisin-like"/>
    <property type="match status" value="1"/>
</dbReference>